<evidence type="ECO:0000313" key="2">
    <source>
        <dbReference type="EMBL" id="SVB97754.1"/>
    </source>
</evidence>
<dbReference type="AlphaFoldDB" id="A0A382IDG8"/>
<gene>
    <name evidence="2" type="ORF">METZ01_LOCUS250608</name>
</gene>
<reference evidence="2" key="1">
    <citation type="submission" date="2018-05" db="EMBL/GenBank/DDBJ databases">
        <authorList>
            <person name="Lanie J.A."/>
            <person name="Ng W.-L."/>
            <person name="Kazmierczak K.M."/>
            <person name="Andrzejewski T.M."/>
            <person name="Davidsen T.M."/>
            <person name="Wayne K.J."/>
            <person name="Tettelin H."/>
            <person name="Glass J.I."/>
            <person name="Rusch D."/>
            <person name="Podicherti R."/>
            <person name="Tsui H.-C.T."/>
            <person name="Winkler M.E."/>
        </authorList>
    </citation>
    <scope>NUCLEOTIDE SEQUENCE</scope>
</reference>
<name>A0A382IDG8_9ZZZZ</name>
<dbReference type="EMBL" id="UINC01066738">
    <property type="protein sequence ID" value="SVB97754.1"/>
    <property type="molecule type" value="Genomic_DNA"/>
</dbReference>
<proteinExistence type="predicted"/>
<keyword evidence="1" id="KW-0472">Membrane</keyword>
<protein>
    <submittedName>
        <fullName evidence="2">Uncharacterized protein</fullName>
    </submittedName>
</protein>
<feature type="transmembrane region" description="Helical" evidence="1">
    <location>
        <begin position="38"/>
        <end position="57"/>
    </location>
</feature>
<accession>A0A382IDG8</accession>
<keyword evidence="1" id="KW-0812">Transmembrane</keyword>
<organism evidence="2">
    <name type="scientific">marine metagenome</name>
    <dbReference type="NCBI Taxonomy" id="408172"/>
    <lineage>
        <taxon>unclassified sequences</taxon>
        <taxon>metagenomes</taxon>
        <taxon>ecological metagenomes</taxon>
    </lineage>
</organism>
<sequence length="242" mass="25681">MFNKNEESCEKGVDAPERFCQIRCAYGKHSNKMRTKTLVLTAFIGALGIAGASAQVYSVNAVGYVNKSIPAGFSIVANPLHNGENKVADVFGANPGALTVYRFGDAGFSINTYDTDFEEWDNGADVVNPGEGFFVLNSGDATTVTFVGEVPQGDLSNALPAGFSIRSSQVPQAGKLSGDLGFPTDEGLTVYQFSNGAYVIDNYDADFEEWDSGAGPTVGVAEGFWVLRSSAAAWTRSFSTSE</sequence>
<evidence type="ECO:0000256" key="1">
    <source>
        <dbReference type="SAM" id="Phobius"/>
    </source>
</evidence>
<keyword evidence="1" id="KW-1133">Transmembrane helix</keyword>